<dbReference type="InterPro" id="IPR027417">
    <property type="entry name" value="P-loop_NTPase"/>
</dbReference>
<dbReference type="SUPFAM" id="SSF52540">
    <property type="entry name" value="P-loop containing nucleoside triphosphate hydrolases"/>
    <property type="match status" value="1"/>
</dbReference>
<dbReference type="GO" id="GO:0004140">
    <property type="term" value="F:dephospho-CoA kinase activity"/>
    <property type="evidence" value="ECO:0007669"/>
    <property type="project" value="UniProtKB-UniRule"/>
</dbReference>
<organism evidence="5 6">
    <name type="scientific">Candidatus Scatousia excrementigallinarum</name>
    <dbReference type="NCBI Taxonomy" id="2840935"/>
    <lineage>
        <taxon>Bacteria</taxon>
        <taxon>Candidatus Scatousia</taxon>
    </lineage>
</organism>
<comment type="caution">
    <text evidence="5">The sequence shown here is derived from an EMBL/GenBank/DDBJ whole genome shotgun (WGS) entry which is preliminary data.</text>
</comment>
<name>A0A9D1EWT9_9BACT</name>
<dbReference type="PANTHER" id="PTHR10695">
    <property type="entry name" value="DEPHOSPHO-COA KINASE-RELATED"/>
    <property type="match status" value="1"/>
</dbReference>
<dbReference type="GO" id="GO:0015937">
    <property type="term" value="P:coenzyme A biosynthetic process"/>
    <property type="evidence" value="ECO:0007669"/>
    <property type="project" value="UniProtKB-UniRule"/>
</dbReference>
<dbReference type="GO" id="GO:0005524">
    <property type="term" value="F:ATP binding"/>
    <property type="evidence" value="ECO:0007669"/>
    <property type="project" value="UniProtKB-UniRule"/>
</dbReference>
<dbReference type="AlphaFoldDB" id="A0A9D1EWT9"/>
<keyword evidence="3" id="KW-0963">Cytoplasm</keyword>
<comment type="catalytic activity">
    <reaction evidence="3">
        <text>3'-dephospho-CoA + ATP = ADP + CoA + H(+)</text>
        <dbReference type="Rhea" id="RHEA:18245"/>
        <dbReference type="ChEBI" id="CHEBI:15378"/>
        <dbReference type="ChEBI" id="CHEBI:30616"/>
        <dbReference type="ChEBI" id="CHEBI:57287"/>
        <dbReference type="ChEBI" id="CHEBI:57328"/>
        <dbReference type="ChEBI" id="CHEBI:456216"/>
        <dbReference type="EC" id="2.7.1.24"/>
    </reaction>
</comment>
<accession>A0A9D1EWT9</accession>
<reference evidence="5" key="1">
    <citation type="submission" date="2020-10" db="EMBL/GenBank/DDBJ databases">
        <authorList>
            <person name="Gilroy R."/>
        </authorList>
    </citation>
    <scope>NUCLEOTIDE SEQUENCE</scope>
    <source>
        <strain evidence="5">6276</strain>
    </source>
</reference>
<keyword evidence="2 3" id="KW-0067">ATP-binding</keyword>
<sequence length="187" mass="21653">MLKVALTGNIASGKSTVQKILETKGYKVFDTDCAAHEVLRSSDEIKQEFPSCVENGIISREKLGKIVFANKESKLKLESIIHPQIRQKITEFFMKHQNERICFVAIPLLFEAEMQDLFDKALLIYTDDVIREERLISRNHYTLQYARLRMNAQISQEEKKHLCDYVIFNNGSPEELENAVNDFLLKI</sequence>
<dbReference type="PANTHER" id="PTHR10695:SF46">
    <property type="entry name" value="BIFUNCTIONAL COENZYME A SYNTHASE-RELATED"/>
    <property type="match status" value="1"/>
</dbReference>
<comment type="function">
    <text evidence="3">Catalyzes the phosphorylation of the 3'-hydroxyl group of dephosphocoenzyme A to form coenzyme A.</text>
</comment>
<dbReference type="HAMAP" id="MF_00376">
    <property type="entry name" value="Dephospho_CoA_kinase"/>
    <property type="match status" value="1"/>
</dbReference>
<evidence type="ECO:0000256" key="4">
    <source>
        <dbReference type="NCBIfam" id="TIGR00152"/>
    </source>
</evidence>
<dbReference type="PROSITE" id="PS51219">
    <property type="entry name" value="DPCK"/>
    <property type="match status" value="1"/>
</dbReference>
<dbReference type="CDD" id="cd02022">
    <property type="entry name" value="DPCK"/>
    <property type="match status" value="1"/>
</dbReference>
<evidence type="ECO:0000313" key="6">
    <source>
        <dbReference type="Proteomes" id="UP000823928"/>
    </source>
</evidence>
<dbReference type="Proteomes" id="UP000823928">
    <property type="component" value="Unassembled WGS sequence"/>
</dbReference>
<reference evidence="5" key="2">
    <citation type="journal article" date="2021" name="PeerJ">
        <title>Extensive microbial diversity within the chicken gut microbiome revealed by metagenomics and culture.</title>
        <authorList>
            <person name="Gilroy R."/>
            <person name="Ravi A."/>
            <person name="Getino M."/>
            <person name="Pursley I."/>
            <person name="Horton D.L."/>
            <person name="Alikhan N.F."/>
            <person name="Baker D."/>
            <person name="Gharbi K."/>
            <person name="Hall N."/>
            <person name="Watson M."/>
            <person name="Adriaenssens E.M."/>
            <person name="Foster-Nyarko E."/>
            <person name="Jarju S."/>
            <person name="Secka A."/>
            <person name="Antonio M."/>
            <person name="Oren A."/>
            <person name="Chaudhuri R.R."/>
            <person name="La Ragione R."/>
            <person name="Hildebrand F."/>
            <person name="Pallen M.J."/>
        </authorList>
    </citation>
    <scope>NUCLEOTIDE SEQUENCE</scope>
    <source>
        <strain evidence="5">6276</strain>
    </source>
</reference>
<comment type="pathway">
    <text evidence="3">Cofactor biosynthesis; coenzyme A biosynthesis; CoA from (R)-pantothenate: step 5/5.</text>
</comment>
<feature type="binding site" evidence="3">
    <location>
        <begin position="11"/>
        <end position="16"/>
    </location>
    <ligand>
        <name>ATP</name>
        <dbReference type="ChEBI" id="CHEBI:30616"/>
    </ligand>
</feature>
<dbReference type="GO" id="GO:0005737">
    <property type="term" value="C:cytoplasm"/>
    <property type="evidence" value="ECO:0007669"/>
    <property type="project" value="UniProtKB-SubCell"/>
</dbReference>
<keyword evidence="3 5" id="KW-0808">Transferase</keyword>
<comment type="subcellular location">
    <subcellularLocation>
        <location evidence="3">Cytoplasm</location>
    </subcellularLocation>
</comment>
<evidence type="ECO:0000256" key="1">
    <source>
        <dbReference type="ARBA" id="ARBA00022741"/>
    </source>
</evidence>
<keyword evidence="3" id="KW-0173">Coenzyme A biosynthesis</keyword>
<dbReference type="EC" id="2.7.1.24" evidence="3 4"/>
<dbReference type="NCBIfam" id="TIGR00152">
    <property type="entry name" value="dephospho-CoA kinase"/>
    <property type="match status" value="1"/>
</dbReference>
<evidence type="ECO:0000313" key="5">
    <source>
        <dbReference type="EMBL" id="HIS35383.1"/>
    </source>
</evidence>
<dbReference type="EMBL" id="DVIU01000041">
    <property type="protein sequence ID" value="HIS35383.1"/>
    <property type="molecule type" value="Genomic_DNA"/>
</dbReference>
<protein>
    <recommendedName>
        <fullName evidence="3 4">Dephospho-CoA kinase</fullName>
        <ecNumber evidence="3 4">2.7.1.24</ecNumber>
    </recommendedName>
    <alternativeName>
        <fullName evidence="3">Dephosphocoenzyme A kinase</fullName>
    </alternativeName>
</protein>
<evidence type="ECO:0000256" key="2">
    <source>
        <dbReference type="ARBA" id="ARBA00022840"/>
    </source>
</evidence>
<dbReference type="Pfam" id="PF01121">
    <property type="entry name" value="CoaE"/>
    <property type="match status" value="1"/>
</dbReference>
<proteinExistence type="inferred from homology"/>
<keyword evidence="3 5" id="KW-0418">Kinase</keyword>
<comment type="similarity">
    <text evidence="3">Belongs to the CoaE family.</text>
</comment>
<gene>
    <name evidence="3" type="primary">coaE</name>
    <name evidence="5" type="ORF">IAC10_01955</name>
</gene>
<evidence type="ECO:0000256" key="3">
    <source>
        <dbReference type="HAMAP-Rule" id="MF_00376"/>
    </source>
</evidence>
<dbReference type="InterPro" id="IPR001977">
    <property type="entry name" value="Depp_CoAkinase"/>
</dbReference>
<keyword evidence="1 3" id="KW-0547">Nucleotide-binding</keyword>
<dbReference type="Gene3D" id="3.40.50.300">
    <property type="entry name" value="P-loop containing nucleotide triphosphate hydrolases"/>
    <property type="match status" value="1"/>
</dbReference>